<evidence type="ECO:0000313" key="5">
    <source>
        <dbReference type="Proteomes" id="UP001169491"/>
    </source>
</evidence>
<sequence>MQFSYLEHVDHELLPTIEILWEVSRVFHTDSDHYVSSFYQQLSALKESPELADKEGSERLRELCKQFYLQLGFSKAPEPLLSSKRVLLDRAIRLRTGEPLTLALLLQEAASYHGLVLELIDFPGYPLLRFDHDQCSYFVDPVNGEMLLDQQVQQRFEDAVEEEDDEEDFSWEMLETAEQKVIVVRYLSELKHAFITDRRFADALTTVHMLLAVLPDDPYEIRDRGYILEELDCNHVAVDDYQYFVEQCPDDPSAQLLRLQLENWTTPQTVLH</sequence>
<evidence type="ECO:0000313" key="4">
    <source>
        <dbReference type="EMBL" id="MDN7128904.1"/>
    </source>
</evidence>
<reference evidence="5 6" key="1">
    <citation type="submission" date="2021-03" db="EMBL/GenBank/DDBJ databases">
        <title>Pseudidiomarina terrestris, a new bacterium isolated from saline soil.</title>
        <authorList>
            <person name="Galisteo C."/>
            <person name="De La Haba R."/>
            <person name="Sanchez-Porro C."/>
            <person name="Ventosa A."/>
        </authorList>
    </citation>
    <scope>NUCLEOTIDE SEQUENCE [LARGE SCALE GENOMIC DNA]</scope>
    <source>
        <strain evidence="3 6">1APP75-32.1</strain>
        <strain evidence="5">1APR75-15</strain>
        <strain evidence="4">1ASR75-15</strain>
    </source>
</reference>
<evidence type="ECO:0000259" key="2">
    <source>
        <dbReference type="Pfam" id="PF13369"/>
    </source>
</evidence>
<dbReference type="AlphaFoldDB" id="A0AAW7QSV7"/>
<proteinExistence type="inferred from homology"/>
<evidence type="ECO:0000313" key="3">
    <source>
        <dbReference type="EMBL" id="MDN7123371.1"/>
    </source>
</evidence>
<dbReference type="EMBL" id="JAGGJC010000001">
    <property type="protein sequence ID" value="MDN7128904.1"/>
    <property type="molecule type" value="Genomic_DNA"/>
</dbReference>
<dbReference type="InterPro" id="IPR011990">
    <property type="entry name" value="TPR-like_helical_dom_sf"/>
</dbReference>
<protein>
    <submittedName>
        <fullName evidence="3">Tetratricopeptide repeat protein</fullName>
    </submittedName>
</protein>
<dbReference type="SUPFAM" id="SSF48452">
    <property type="entry name" value="TPR-like"/>
    <property type="match status" value="1"/>
</dbReference>
<dbReference type="Pfam" id="PF13371">
    <property type="entry name" value="TPR_9"/>
    <property type="match status" value="1"/>
</dbReference>
<keyword evidence="5" id="KW-1185">Reference proteome</keyword>
<dbReference type="EMBL" id="JAGGJB010000001">
    <property type="protein sequence ID" value="MDN7123371.1"/>
    <property type="molecule type" value="Genomic_DNA"/>
</dbReference>
<dbReference type="Pfam" id="PF13369">
    <property type="entry name" value="Transglut_core2"/>
    <property type="match status" value="1"/>
</dbReference>
<feature type="domain" description="Protein SirB1 N-terminal" evidence="2">
    <location>
        <begin position="51"/>
        <end position="187"/>
    </location>
</feature>
<dbReference type="RefSeq" id="WP_301719970.1">
    <property type="nucleotide sequence ID" value="NZ_JAGGJB010000001.1"/>
</dbReference>
<dbReference type="InterPro" id="IPR032698">
    <property type="entry name" value="SirB1_N"/>
</dbReference>
<gene>
    <name evidence="3" type="ORF">J6I90_00575</name>
    <name evidence="4" type="ORF">J6I92_03330</name>
</gene>
<accession>A0AAW7QSV7</accession>
<organism evidence="3 6">
    <name type="scientific">Pseudidiomarina terrestris</name>
    <dbReference type="NCBI Taxonomy" id="2820060"/>
    <lineage>
        <taxon>Bacteria</taxon>
        <taxon>Pseudomonadati</taxon>
        <taxon>Pseudomonadota</taxon>
        <taxon>Gammaproteobacteria</taxon>
        <taxon>Alteromonadales</taxon>
        <taxon>Idiomarinaceae</taxon>
        <taxon>Pseudidiomarina</taxon>
    </lineage>
</organism>
<dbReference type="Proteomes" id="UP001169492">
    <property type="component" value="Unassembled WGS sequence"/>
</dbReference>
<comment type="similarity">
    <text evidence="1">Belongs to the UPF0162 family.</text>
</comment>
<evidence type="ECO:0000256" key="1">
    <source>
        <dbReference type="ARBA" id="ARBA00007100"/>
    </source>
</evidence>
<evidence type="ECO:0000313" key="6">
    <source>
        <dbReference type="Proteomes" id="UP001169492"/>
    </source>
</evidence>
<comment type="caution">
    <text evidence="3">The sequence shown here is derived from an EMBL/GenBank/DDBJ whole genome shotgun (WGS) entry which is preliminary data.</text>
</comment>
<name>A0AAW7QSV7_9GAMM</name>
<dbReference type="Proteomes" id="UP001169491">
    <property type="component" value="Unassembled WGS sequence"/>
</dbReference>